<feature type="signal peptide" evidence="1">
    <location>
        <begin position="1"/>
        <end position="29"/>
    </location>
</feature>
<gene>
    <name evidence="2" type="ORF">DYU11_22275</name>
</gene>
<evidence type="ECO:0008006" key="4">
    <source>
        <dbReference type="Google" id="ProtNLM"/>
    </source>
</evidence>
<proteinExistence type="predicted"/>
<dbReference type="Pfam" id="PF08309">
    <property type="entry name" value="LVIVD"/>
    <property type="match status" value="1"/>
</dbReference>
<feature type="chain" id="PRO_5019185606" description="LVIVD repeat-containing protein" evidence="1">
    <location>
        <begin position="30"/>
        <end position="183"/>
    </location>
</feature>
<reference evidence="2 3" key="1">
    <citation type="submission" date="2018-08" db="EMBL/GenBank/DDBJ databases">
        <title>Fibrisoma montanum sp. nov., isolated from Danxia mountain soil.</title>
        <authorList>
            <person name="Huang Y."/>
        </authorList>
    </citation>
    <scope>NUCLEOTIDE SEQUENCE [LARGE SCALE GENOMIC DNA]</scope>
    <source>
        <strain evidence="2 3">HYT19</strain>
    </source>
</reference>
<comment type="caution">
    <text evidence="2">The sequence shown here is derived from an EMBL/GenBank/DDBJ whole genome shotgun (WGS) entry which is preliminary data.</text>
</comment>
<dbReference type="Proteomes" id="UP000283523">
    <property type="component" value="Unassembled WGS sequence"/>
</dbReference>
<evidence type="ECO:0000313" key="2">
    <source>
        <dbReference type="EMBL" id="RIV20760.1"/>
    </source>
</evidence>
<sequence length="183" mass="20848">MPYHYLVRRYKTALLLLSLISLDSCYINSGSDPAVDRRETYRPIYSTYDRVRTVETLDPQPIRTAGKIYIKDQFLFINDVGRGIHIVDNSDPASPTKVSFVAIPSARELAIKDSILYVDNIIDLVALNIANPRNVRLAKRVENAFTYAAYPPMHNVRFECPDPEKGLVIGWEKAEVTNPQCFR</sequence>
<protein>
    <recommendedName>
        <fullName evidence="4">LVIVD repeat-containing protein</fullName>
    </recommendedName>
</protein>
<keyword evidence="1" id="KW-0732">Signal</keyword>
<accession>A0A418M4V7</accession>
<dbReference type="EMBL" id="QXED01000006">
    <property type="protein sequence ID" value="RIV20760.1"/>
    <property type="molecule type" value="Genomic_DNA"/>
</dbReference>
<evidence type="ECO:0000256" key="1">
    <source>
        <dbReference type="SAM" id="SignalP"/>
    </source>
</evidence>
<dbReference type="RefSeq" id="WP_119669930.1">
    <property type="nucleotide sequence ID" value="NZ_QXED01000006.1"/>
</dbReference>
<dbReference type="AlphaFoldDB" id="A0A418M4V7"/>
<name>A0A418M4V7_9BACT</name>
<dbReference type="InterPro" id="IPR013211">
    <property type="entry name" value="LVIVD"/>
</dbReference>
<keyword evidence="3" id="KW-1185">Reference proteome</keyword>
<evidence type="ECO:0000313" key="3">
    <source>
        <dbReference type="Proteomes" id="UP000283523"/>
    </source>
</evidence>
<dbReference type="OrthoDB" id="853480at2"/>
<organism evidence="2 3">
    <name type="scientific">Fibrisoma montanum</name>
    <dbReference type="NCBI Taxonomy" id="2305895"/>
    <lineage>
        <taxon>Bacteria</taxon>
        <taxon>Pseudomonadati</taxon>
        <taxon>Bacteroidota</taxon>
        <taxon>Cytophagia</taxon>
        <taxon>Cytophagales</taxon>
        <taxon>Spirosomataceae</taxon>
        <taxon>Fibrisoma</taxon>
    </lineage>
</organism>